<proteinExistence type="inferred from homology"/>
<reference evidence="8" key="1">
    <citation type="journal article" date="2019" name="Int. J. Syst. Evol. Microbiol.">
        <title>The Global Catalogue of Microorganisms (GCM) 10K type strain sequencing project: providing services to taxonomists for standard genome sequencing and annotation.</title>
        <authorList>
            <consortium name="The Broad Institute Genomics Platform"/>
            <consortium name="The Broad Institute Genome Sequencing Center for Infectious Disease"/>
            <person name="Wu L."/>
            <person name="Ma J."/>
        </authorList>
    </citation>
    <scope>NUCLEOTIDE SEQUENCE [LARGE SCALE GENOMIC DNA]</scope>
    <source>
        <strain evidence="8">CGMCC 1.15342</strain>
    </source>
</reference>
<name>A0ABQ1MIA5_9SPHI</name>
<dbReference type="InterPro" id="IPR013325">
    <property type="entry name" value="RNA_pol_sigma_r2"/>
</dbReference>
<dbReference type="InterPro" id="IPR039425">
    <property type="entry name" value="RNA_pol_sigma-70-like"/>
</dbReference>
<accession>A0ABQ1MIA5</accession>
<dbReference type="InterPro" id="IPR007627">
    <property type="entry name" value="RNA_pol_sigma70_r2"/>
</dbReference>
<evidence type="ECO:0000259" key="6">
    <source>
        <dbReference type="Pfam" id="PF08281"/>
    </source>
</evidence>
<gene>
    <name evidence="7" type="ORF">GCM10011386_35370</name>
</gene>
<comment type="caution">
    <text evidence="7">The sequence shown here is derived from an EMBL/GenBank/DDBJ whole genome shotgun (WGS) entry which is preliminary data.</text>
</comment>
<dbReference type="SUPFAM" id="SSF88659">
    <property type="entry name" value="Sigma3 and sigma4 domains of RNA polymerase sigma factors"/>
    <property type="match status" value="1"/>
</dbReference>
<dbReference type="InterPro" id="IPR014284">
    <property type="entry name" value="RNA_pol_sigma-70_dom"/>
</dbReference>
<evidence type="ECO:0000256" key="1">
    <source>
        <dbReference type="ARBA" id="ARBA00010641"/>
    </source>
</evidence>
<dbReference type="GO" id="GO:0000428">
    <property type="term" value="C:DNA-directed RNA polymerase complex"/>
    <property type="evidence" value="ECO:0007669"/>
    <property type="project" value="UniProtKB-KW"/>
</dbReference>
<evidence type="ECO:0000256" key="3">
    <source>
        <dbReference type="ARBA" id="ARBA00023082"/>
    </source>
</evidence>
<dbReference type="NCBIfam" id="TIGR02937">
    <property type="entry name" value="sigma70-ECF"/>
    <property type="match status" value="1"/>
</dbReference>
<dbReference type="Gene3D" id="1.10.10.10">
    <property type="entry name" value="Winged helix-like DNA-binding domain superfamily/Winged helix DNA-binding domain"/>
    <property type="match status" value="1"/>
</dbReference>
<protein>
    <submittedName>
        <fullName evidence="7">DNA-directed RNA polymerase sigma-70 factor</fullName>
    </submittedName>
</protein>
<sequence>MADQPLHADHALMAKIADGDHRAFALLYNRYWPLLYLHAYRMLRDEKAAEDAVQETFTWFWKNAPLITFKGSVSSYLYGAIRHHVLNQIRHEKVKGAYFDEIAAYITAGHYQVDEVVRYNELVEAIESEIDRMPPRMREIFNLSRKHLHSHKEIAELLGISESTVREQIKRALRQLRVVVNDKSYLLLIAMQLLR</sequence>
<evidence type="ECO:0000313" key="7">
    <source>
        <dbReference type="EMBL" id="GGC40236.1"/>
    </source>
</evidence>
<dbReference type="InterPro" id="IPR014327">
    <property type="entry name" value="RNA_pol_sigma70_bacteroid"/>
</dbReference>
<evidence type="ECO:0000256" key="2">
    <source>
        <dbReference type="ARBA" id="ARBA00023015"/>
    </source>
</evidence>
<dbReference type="Proteomes" id="UP000597338">
    <property type="component" value="Unassembled WGS sequence"/>
</dbReference>
<dbReference type="CDD" id="cd06171">
    <property type="entry name" value="Sigma70_r4"/>
    <property type="match status" value="1"/>
</dbReference>
<dbReference type="PANTHER" id="PTHR43133:SF46">
    <property type="entry name" value="RNA POLYMERASE SIGMA-70 FACTOR ECF SUBFAMILY"/>
    <property type="match status" value="1"/>
</dbReference>
<dbReference type="RefSeq" id="WP_188752799.1">
    <property type="nucleotide sequence ID" value="NZ_BMIK01000015.1"/>
</dbReference>
<keyword evidence="7" id="KW-0240">DNA-directed RNA polymerase</keyword>
<keyword evidence="8" id="KW-1185">Reference proteome</keyword>
<organism evidence="7 8">
    <name type="scientific">Parapedobacter defluvii</name>
    <dbReference type="NCBI Taxonomy" id="2045106"/>
    <lineage>
        <taxon>Bacteria</taxon>
        <taxon>Pseudomonadati</taxon>
        <taxon>Bacteroidota</taxon>
        <taxon>Sphingobacteriia</taxon>
        <taxon>Sphingobacteriales</taxon>
        <taxon>Sphingobacteriaceae</taxon>
        <taxon>Parapedobacter</taxon>
    </lineage>
</organism>
<dbReference type="NCBIfam" id="TIGR02985">
    <property type="entry name" value="Sig70_bacteroi1"/>
    <property type="match status" value="1"/>
</dbReference>
<keyword evidence="4" id="KW-0804">Transcription</keyword>
<feature type="domain" description="RNA polymerase sigma factor 70 region 4 type 2" evidence="6">
    <location>
        <begin position="124"/>
        <end position="176"/>
    </location>
</feature>
<dbReference type="Gene3D" id="1.10.1740.10">
    <property type="match status" value="1"/>
</dbReference>
<feature type="domain" description="RNA polymerase sigma-70 region 2" evidence="5">
    <location>
        <begin position="27"/>
        <end position="93"/>
    </location>
</feature>
<dbReference type="InterPro" id="IPR036388">
    <property type="entry name" value="WH-like_DNA-bd_sf"/>
</dbReference>
<dbReference type="InterPro" id="IPR013249">
    <property type="entry name" value="RNA_pol_sigma70_r4_t2"/>
</dbReference>
<dbReference type="InterPro" id="IPR013324">
    <property type="entry name" value="RNA_pol_sigma_r3/r4-like"/>
</dbReference>
<comment type="similarity">
    <text evidence="1">Belongs to the sigma-70 factor family. ECF subfamily.</text>
</comment>
<evidence type="ECO:0000313" key="8">
    <source>
        <dbReference type="Proteomes" id="UP000597338"/>
    </source>
</evidence>
<dbReference type="SUPFAM" id="SSF88946">
    <property type="entry name" value="Sigma2 domain of RNA polymerase sigma factors"/>
    <property type="match status" value="1"/>
</dbReference>
<dbReference type="EMBL" id="BMIK01000015">
    <property type="protein sequence ID" value="GGC40236.1"/>
    <property type="molecule type" value="Genomic_DNA"/>
</dbReference>
<keyword evidence="3" id="KW-0731">Sigma factor</keyword>
<keyword evidence="2" id="KW-0805">Transcription regulation</keyword>
<dbReference type="Pfam" id="PF04542">
    <property type="entry name" value="Sigma70_r2"/>
    <property type="match status" value="1"/>
</dbReference>
<dbReference type="Pfam" id="PF08281">
    <property type="entry name" value="Sigma70_r4_2"/>
    <property type="match status" value="1"/>
</dbReference>
<evidence type="ECO:0000256" key="4">
    <source>
        <dbReference type="ARBA" id="ARBA00023163"/>
    </source>
</evidence>
<dbReference type="PANTHER" id="PTHR43133">
    <property type="entry name" value="RNA POLYMERASE ECF-TYPE SIGMA FACTO"/>
    <property type="match status" value="1"/>
</dbReference>
<evidence type="ECO:0000259" key="5">
    <source>
        <dbReference type="Pfam" id="PF04542"/>
    </source>
</evidence>